<dbReference type="EMBL" id="QKWP01001049">
    <property type="protein sequence ID" value="RIB12197.1"/>
    <property type="molecule type" value="Genomic_DNA"/>
</dbReference>
<accession>A0A397USH7</accession>
<name>A0A397USH7_9GLOM</name>
<keyword evidence="2" id="KW-1185">Reference proteome</keyword>
<organism evidence="1 2">
    <name type="scientific">Gigaspora rosea</name>
    <dbReference type="NCBI Taxonomy" id="44941"/>
    <lineage>
        <taxon>Eukaryota</taxon>
        <taxon>Fungi</taxon>
        <taxon>Fungi incertae sedis</taxon>
        <taxon>Mucoromycota</taxon>
        <taxon>Glomeromycotina</taxon>
        <taxon>Glomeromycetes</taxon>
        <taxon>Diversisporales</taxon>
        <taxon>Gigasporaceae</taxon>
        <taxon>Gigaspora</taxon>
    </lineage>
</organism>
<comment type="caution">
    <text evidence="1">The sequence shown here is derived from an EMBL/GenBank/DDBJ whole genome shotgun (WGS) entry which is preliminary data.</text>
</comment>
<dbReference type="Proteomes" id="UP000266673">
    <property type="component" value="Unassembled WGS sequence"/>
</dbReference>
<evidence type="ECO:0000313" key="2">
    <source>
        <dbReference type="Proteomes" id="UP000266673"/>
    </source>
</evidence>
<gene>
    <name evidence="1" type="ORF">C2G38_2201328</name>
</gene>
<proteinExistence type="predicted"/>
<reference evidence="1 2" key="1">
    <citation type="submission" date="2018-06" db="EMBL/GenBank/DDBJ databases">
        <title>Comparative genomics reveals the genomic features of Rhizophagus irregularis, R. cerebriforme, R. diaphanum and Gigaspora rosea, and their symbiotic lifestyle signature.</title>
        <authorList>
            <person name="Morin E."/>
            <person name="San Clemente H."/>
            <person name="Chen E.C.H."/>
            <person name="De La Providencia I."/>
            <person name="Hainaut M."/>
            <person name="Kuo A."/>
            <person name="Kohler A."/>
            <person name="Murat C."/>
            <person name="Tang N."/>
            <person name="Roy S."/>
            <person name="Loubradou J."/>
            <person name="Henrissat B."/>
            <person name="Grigoriev I.V."/>
            <person name="Corradi N."/>
            <person name="Roux C."/>
            <person name="Martin F.M."/>
        </authorList>
    </citation>
    <scope>NUCLEOTIDE SEQUENCE [LARGE SCALE GENOMIC DNA]</scope>
    <source>
        <strain evidence="1 2">DAOM 194757</strain>
    </source>
</reference>
<protein>
    <submittedName>
        <fullName evidence="1">Uncharacterized protein</fullName>
    </submittedName>
</protein>
<evidence type="ECO:0000313" key="1">
    <source>
        <dbReference type="EMBL" id="RIB12197.1"/>
    </source>
</evidence>
<sequence>MNSTNAARILTPLLNKYNESFGGLYIDVKIALLQLILCGISPIYNRIIIELSHNDDKENEAFLNGTLPFEQFIKIIYSSDDDSDDSLSLRSTSDSPSSRLHTKRHIDLYFQGGEGVVTYINDVPATYQLTTVDFALIEKLNEDYKLNSRIRNSLWGGEPPSLFIGITSTDVRVQIRSIRAGQRLDRYPNDNSRQKRGGYQNKITVAIQPIYRIIESYSLFAHFQFVDLDIYGQLEQ</sequence>
<dbReference type="AlphaFoldDB" id="A0A397USH7"/>